<dbReference type="PANTHER" id="PTHR32309:SF31">
    <property type="entry name" value="CAPSULAR EXOPOLYSACCHARIDE FAMILY"/>
    <property type="match status" value="1"/>
</dbReference>
<gene>
    <name evidence="3" type="ORF">BSZ19_09480</name>
</gene>
<evidence type="ECO:0000256" key="1">
    <source>
        <dbReference type="SAM" id="MobiDB-lite"/>
    </source>
</evidence>
<feature type="region of interest" description="Disordered" evidence="1">
    <location>
        <begin position="283"/>
        <end position="312"/>
    </location>
</feature>
<evidence type="ECO:0000313" key="3">
    <source>
        <dbReference type="EMBL" id="OSJ35129.1"/>
    </source>
</evidence>
<proteinExistence type="predicted"/>
<name>A0A1Y2JUZ6_BRAJP</name>
<comment type="caution">
    <text evidence="3">The sequence shown here is derived from an EMBL/GenBank/DDBJ whole genome shotgun (WGS) entry which is preliminary data.</text>
</comment>
<feature type="transmembrane region" description="Helical" evidence="2">
    <location>
        <begin position="21"/>
        <end position="46"/>
    </location>
</feature>
<keyword evidence="2" id="KW-1133">Transmembrane helix</keyword>
<accession>A0A1Y2JUZ6</accession>
<keyword evidence="2" id="KW-0472">Membrane</keyword>
<keyword evidence="2" id="KW-0812">Transmembrane</keyword>
<protein>
    <recommendedName>
        <fullName evidence="5">Polysaccharide chain length determinant N-terminal domain-containing protein</fullName>
    </recommendedName>
</protein>
<feature type="compositionally biased region" description="Polar residues" evidence="1">
    <location>
        <begin position="291"/>
        <end position="312"/>
    </location>
</feature>
<dbReference type="EMBL" id="NAFL01000222">
    <property type="protein sequence ID" value="OSJ35129.1"/>
    <property type="molecule type" value="Genomic_DNA"/>
</dbReference>
<dbReference type="AlphaFoldDB" id="A0A1Y2JUZ6"/>
<evidence type="ECO:0000313" key="4">
    <source>
        <dbReference type="Proteomes" id="UP000193335"/>
    </source>
</evidence>
<evidence type="ECO:0008006" key="5">
    <source>
        <dbReference type="Google" id="ProtNLM"/>
    </source>
</evidence>
<dbReference type="InterPro" id="IPR050445">
    <property type="entry name" value="Bact_polysacc_biosynth/exp"/>
</dbReference>
<evidence type="ECO:0000256" key="2">
    <source>
        <dbReference type="SAM" id="Phobius"/>
    </source>
</evidence>
<organism evidence="3 4">
    <name type="scientific">Bradyrhizobium japonicum</name>
    <dbReference type="NCBI Taxonomy" id="375"/>
    <lineage>
        <taxon>Bacteria</taxon>
        <taxon>Pseudomonadati</taxon>
        <taxon>Pseudomonadota</taxon>
        <taxon>Alphaproteobacteria</taxon>
        <taxon>Hyphomicrobiales</taxon>
        <taxon>Nitrobacteraceae</taxon>
        <taxon>Bradyrhizobium</taxon>
    </lineage>
</organism>
<dbReference type="RefSeq" id="WP_085399357.1">
    <property type="nucleotide sequence ID" value="NZ_NAFL01000222.1"/>
</dbReference>
<feature type="transmembrane region" description="Helical" evidence="2">
    <location>
        <begin position="424"/>
        <end position="447"/>
    </location>
</feature>
<dbReference type="Proteomes" id="UP000193335">
    <property type="component" value="Unassembled WGS sequence"/>
</dbReference>
<dbReference type="PANTHER" id="PTHR32309">
    <property type="entry name" value="TYROSINE-PROTEIN KINASE"/>
    <property type="match status" value="1"/>
</dbReference>
<reference evidence="3 4" key="1">
    <citation type="submission" date="2017-03" db="EMBL/GenBank/DDBJ databases">
        <title>Whole genome sequences of fourteen strains of Bradyrhizobium canariense and one strain of Bradyrhizobium japonicum isolated from Lupinus (Papilionoideae: Genisteae) species in Algeria.</title>
        <authorList>
            <person name="Crovadore J."/>
            <person name="Chekireb D."/>
            <person name="Brachmann A."/>
            <person name="Chablais R."/>
            <person name="Cochard B."/>
            <person name="Lefort F."/>
        </authorList>
    </citation>
    <scope>NUCLEOTIDE SEQUENCE [LARGE SCALE GENOMIC DNA]</scope>
    <source>
        <strain evidence="3 4">UBMA197</strain>
    </source>
</reference>
<sequence length="485" mass="53444">MDIGQFDRMIGQRTVGLFSLVWRNFVLFIALSAIAFAGLLSAIFALQPKYEGLALVFASQSSTQDASGTPQKIPTKGASLVRIAESDEVIHSAIESVGMETLFDHTPTMPDSIFTRLRQHFFAGDTSPPASLDKLDAASFQLRNGLSIQAEPNSDVLRISFRDRRPLVAAAFANAIARSLIDRYLELYSSHSASEFFTRQKQRFDDQLKEAATSVNEFAERTQTYSADEQRKLLLQRQSDLLNSMASTRGLIAQKNGELKDMLDQLRKLAPVTRSPYLSSLVDSFKPDRSQGGTAQPPASSQLSAPRSGSDVSDNPPLLMIQVYQQSMVNLFKINSELVGAVTLEKQQAAEAVAMTEQLNKLSDNEREFLVRRRALDQAVANSDLYSRRMVEEQINAELSAAKISPLKVLQLATVPLRPIFPKYTLAIGSAAIASLLLGFAGILLFGRKGLKPAGNKSDRNQVFNLESSEEFSLTSLDRVRDKVS</sequence>